<accession>A0A7Z0GLL0</accession>
<protein>
    <submittedName>
        <fullName evidence="1">Uncharacterized protein</fullName>
    </submittedName>
</protein>
<sequence>MRPEDTSPDAYMLPAPSSEREVSIYQTGYHFGVAEGVRLGRAQLTDEQLAYQAEQAHLNPFPADEMIKRRRALRARQAGRQEAA</sequence>
<organism evidence="1 2">
    <name type="scientific">Nesterenkonia xinjiangensis</name>
    <dbReference type="NCBI Taxonomy" id="225327"/>
    <lineage>
        <taxon>Bacteria</taxon>
        <taxon>Bacillati</taxon>
        <taxon>Actinomycetota</taxon>
        <taxon>Actinomycetes</taxon>
        <taxon>Micrococcales</taxon>
        <taxon>Micrococcaceae</taxon>
        <taxon>Nesterenkonia</taxon>
    </lineage>
</organism>
<reference evidence="1 2" key="1">
    <citation type="submission" date="2020-07" db="EMBL/GenBank/DDBJ databases">
        <title>Sequencing the genomes of 1000 actinobacteria strains.</title>
        <authorList>
            <person name="Klenk H.-P."/>
        </authorList>
    </citation>
    <scope>NUCLEOTIDE SEQUENCE [LARGE SCALE GENOMIC DNA]</scope>
    <source>
        <strain evidence="1 2">DSM 15475</strain>
    </source>
</reference>
<proteinExistence type="predicted"/>
<dbReference type="AlphaFoldDB" id="A0A7Z0GLL0"/>
<dbReference type="EMBL" id="JACCFY010000001">
    <property type="protein sequence ID" value="NYJ78254.1"/>
    <property type="molecule type" value="Genomic_DNA"/>
</dbReference>
<dbReference type="Proteomes" id="UP000535437">
    <property type="component" value="Unassembled WGS sequence"/>
</dbReference>
<comment type="caution">
    <text evidence="1">The sequence shown here is derived from an EMBL/GenBank/DDBJ whole genome shotgun (WGS) entry which is preliminary data.</text>
</comment>
<dbReference type="RefSeq" id="WP_179541622.1">
    <property type="nucleotide sequence ID" value="NZ_BAAALL010000002.1"/>
</dbReference>
<keyword evidence="2" id="KW-1185">Reference proteome</keyword>
<gene>
    <name evidence="1" type="ORF">HNR09_001665</name>
</gene>
<name>A0A7Z0GLL0_9MICC</name>
<evidence type="ECO:0000313" key="1">
    <source>
        <dbReference type="EMBL" id="NYJ78254.1"/>
    </source>
</evidence>
<evidence type="ECO:0000313" key="2">
    <source>
        <dbReference type="Proteomes" id="UP000535437"/>
    </source>
</evidence>